<evidence type="ECO:0000256" key="1">
    <source>
        <dbReference type="ARBA" id="ARBA00006394"/>
    </source>
</evidence>
<feature type="domain" description="Malate synthase TIM barrel" evidence="4">
    <location>
        <begin position="1"/>
        <end position="137"/>
    </location>
</feature>
<dbReference type="GO" id="GO:0006099">
    <property type="term" value="P:tricarboxylic acid cycle"/>
    <property type="evidence" value="ECO:0007669"/>
    <property type="project" value="UniProtKB-KW"/>
</dbReference>
<organism evidence="5 7">
    <name type="scientific">Rotaria sordida</name>
    <dbReference type="NCBI Taxonomy" id="392033"/>
    <lineage>
        <taxon>Eukaryota</taxon>
        <taxon>Metazoa</taxon>
        <taxon>Spiralia</taxon>
        <taxon>Gnathifera</taxon>
        <taxon>Rotifera</taxon>
        <taxon>Eurotatoria</taxon>
        <taxon>Bdelloidea</taxon>
        <taxon>Philodinida</taxon>
        <taxon>Philodinidae</taxon>
        <taxon>Rotaria</taxon>
    </lineage>
</organism>
<evidence type="ECO:0000256" key="2">
    <source>
        <dbReference type="ARBA" id="ARBA00012636"/>
    </source>
</evidence>
<dbReference type="PROSITE" id="PS00510">
    <property type="entry name" value="MALATE_SYNTHASE"/>
    <property type="match status" value="1"/>
</dbReference>
<dbReference type="EC" id="2.3.3.9" evidence="2 3"/>
<name>A0A814LZY3_9BILA</name>
<evidence type="ECO:0000313" key="7">
    <source>
        <dbReference type="Proteomes" id="UP000663854"/>
    </source>
</evidence>
<dbReference type="PANTHER" id="PTHR42902:SF1">
    <property type="entry name" value="MALATE SYNTHASE 1-RELATED"/>
    <property type="match status" value="1"/>
</dbReference>
<dbReference type="AlphaFoldDB" id="A0A814LZY3"/>
<evidence type="ECO:0000256" key="3">
    <source>
        <dbReference type="RuleBase" id="RU000555"/>
    </source>
</evidence>
<dbReference type="GO" id="GO:0005737">
    <property type="term" value="C:cytoplasm"/>
    <property type="evidence" value="ECO:0007669"/>
    <property type="project" value="TreeGrafter"/>
</dbReference>
<dbReference type="InterPro" id="IPR006252">
    <property type="entry name" value="Malate_synthA"/>
</dbReference>
<dbReference type="EMBL" id="CAJNOH010000549">
    <property type="protein sequence ID" value="CAF1072061.1"/>
    <property type="molecule type" value="Genomic_DNA"/>
</dbReference>
<evidence type="ECO:0000313" key="6">
    <source>
        <dbReference type="EMBL" id="CAF1257646.1"/>
    </source>
</evidence>
<evidence type="ECO:0000313" key="8">
    <source>
        <dbReference type="Proteomes" id="UP000663870"/>
    </source>
</evidence>
<comment type="caution">
    <text evidence="5">The sequence shown here is derived from an EMBL/GenBank/DDBJ whole genome shotgun (WGS) entry which is preliminary data.</text>
</comment>
<dbReference type="Proteomes" id="UP000663870">
    <property type="component" value="Unassembled WGS sequence"/>
</dbReference>
<keyword evidence="8" id="KW-1185">Reference proteome</keyword>
<evidence type="ECO:0000313" key="5">
    <source>
        <dbReference type="EMBL" id="CAF1072061.1"/>
    </source>
</evidence>
<proteinExistence type="inferred from homology"/>
<dbReference type="InterPro" id="IPR001465">
    <property type="entry name" value="Malate_synthase_TIM"/>
</dbReference>
<comment type="similarity">
    <text evidence="1 3">Belongs to the malate synthase family.</text>
</comment>
<dbReference type="GO" id="GO:0004474">
    <property type="term" value="F:malate synthase activity"/>
    <property type="evidence" value="ECO:0007669"/>
    <property type="project" value="UniProtKB-EC"/>
</dbReference>
<dbReference type="EMBL" id="CAJNOL010000986">
    <property type="protein sequence ID" value="CAF1257646.1"/>
    <property type="molecule type" value="Genomic_DNA"/>
</dbReference>
<keyword evidence="3" id="KW-0816">Tricarboxylic acid cycle</keyword>
<dbReference type="InterPro" id="IPR046363">
    <property type="entry name" value="MS_N_TIM-barrel_dom"/>
</dbReference>
<dbReference type="PANTHER" id="PTHR42902">
    <property type="entry name" value="MALATE SYNTHASE"/>
    <property type="match status" value="1"/>
</dbReference>
<protein>
    <recommendedName>
        <fullName evidence="2 3">Malate synthase</fullName>
        <ecNumber evidence="2 3">2.3.3.9</ecNumber>
    </recommendedName>
</protein>
<comment type="pathway">
    <text evidence="3">Carbohydrate metabolism; glyoxylate cycle; (S)-malate from isocitrate: step 2/2.</text>
</comment>
<dbReference type="Gene3D" id="3.20.20.360">
    <property type="entry name" value="Malate synthase, domain 3"/>
    <property type="match status" value="1"/>
</dbReference>
<gene>
    <name evidence="6" type="ORF">JXQ802_LOCUS27313</name>
    <name evidence="5" type="ORF">PYM288_LOCUS18217</name>
</gene>
<sequence>MENYHEAELWNEVLDAAEDYLKLPRGTIKVTVLVEHILFTYEIDEVLYVLRDHIVGLNCGRWDYIFSYLKAFRNHREFLTPNRSEIRMMTPFMQNYARFVIKTCHQRGAHVMGGMAAQIPIKFDADANAKALSAVQEVNKNLIILKRKMQTLPKFR</sequence>
<keyword evidence="3" id="KW-0329">Glyoxylate bypass</keyword>
<dbReference type="SUPFAM" id="SSF51645">
    <property type="entry name" value="Malate synthase G"/>
    <property type="match status" value="1"/>
</dbReference>
<dbReference type="UniPathway" id="UPA00703">
    <property type="reaction ID" value="UER00720"/>
</dbReference>
<reference evidence="5" key="1">
    <citation type="submission" date="2021-02" db="EMBL/GenBank/DDBJ databases">
        <authorList>
            <person name="Nowell W R."/>
        </authorList>
    </citation>
    <scope>NUCLEOTIDE SEQUENCE</scope>
</reference>
<dbReference type="InterPro" id="IPR011076">
    <property type="entry name" value="Malate_synth_sf"/>
</dbReference>
<dbReference type="GO" id="GO:0006097">
    <property type="term" value="P:glyoxylate cycle"/>
    <property type="evidence" value="ECO:0007669"/>
    <property type="project" value="UniProtKB-UniPathway"/>
</dbReference>
<dbReference type="Pfam" id="PF01274">
    <property type="entry name" value="MS_TIM-barrel"/>
    <property type="match status" value="1"/>
</dbReference>
<evidence type="ECO:0000259" key="4">
    <source>
        <dbReference type="Pfam" id="PF01274"/>
    </source>
</evidence>
<accession>A0A814LZY3</accession>
<comment type="catalytic activity">
    <reaction evidence="3">
        <text>glyoxylate + acetyl-CoA + H2O = (S)-malate + CoA + H(+)</text>
        <dbReference type="Rhea" id="RHEA:18181"/>
        <dbReference type="ChEBI" id="CHEBI:15377"/>
        <dbReference type="ChEBI" id="CHEBI:15378"/>
        <dbReference type="ChEBI" id="CHEBI:15589"/>
        <dbReference type="ChEBI" id="CHEBI:36655"/>
        <dbReference type="ChEBI" id="CHEBI:57287"/>
        <dbReference type="ChEBI" id="CHEBI:57288"/>
        <dbReference type="EC" id="2.3.3.9"/>
    </reaction>
</comment>
<dbReference type="Proteomes" id="UP000663854">
    <property type="component" value="Unassembled WGS sequence"/>
</dbReference>
<keyword evidence="3" id="KW-0808">Transferase</keyword>
<dbReference type="InterPro" id="IPR019830">
    <property type="entry name" value="Malate_synthase_CS"/>
</dbReference>